<dbReference type="PROSITE" id="PS50234">
    <property type="entry name" value="VWFA"/>
    <property type="match status" value="1"/>
</dbReference>
<dbReference type="InterPro" id="IPR002035">
    <property type="entry name" value="VWF_A"/>
</dbReference>
<protein>
    <recommendedName>
        <fullName evidence="1">VWFA domain-containing protein</fullName>
    </recommendedName>
</protein>
<dbReference type="CDD" id="cd01467">
    <property type="entry name" value="vWA_BatA_type"/>
    <property type="match status" value="1"/>
</dbReference>
<proteinExistence type="predicted"/>
<feature type="domain" description="VWFA" evidence="1">
    <location>
        <begin position="89"/>
        <end position="285"/>
    </location>
</feature>
<name>A0A0F9VBU0_9ZZZZ</name>
<accession>A0A0F9VBU0</accession>
<dbReference type="AlphaFoldDB" id="A0A0F9VBU0"/>
<comment type="caution">
    <text evidence="2">The sequence shown here is derived from an EMBL/GenBank/DDBJ whole genome shotgun (WGS) entry which is preliminary data.</text>
</comment>
<reference evidence="2" key="1">
    <citation type="journal article" date="2015" name="Nature">
        <title>Complex archaea that bridge the gap between prokaryotes and eukaryotes.</title>
        <authorList>
            <person name="Spang A."/>
            <person name="Saw J.H."/>
            <person name="Jorgensen S.L."/>
            <person name="Zaremba-Niedzwiedzka K."/>
            <person name="Martijn J."/>
            <person name="Lind A.E."/>
            <person name="van Eijk R."/>
            <person name="Schleper C."/>
            <person name="Guy L."/>
            <person name="Ettema T.J."/>
        </authorList>
    </citation>
    <scope>NUCLEOTIDE SEQUENCE</scope>
</reference>
<organism evidence="2">
    <name type="scientific">marine sediment metagenome</name>
    <dbReference type="NCBI Taxonomy" id="412755"/>
    <lineage>
        <taxon>unclassified sequences</taxon>
        <taxon>metagenomes</taxon>
        <taxon>ecological metagenomes</taxon>
    </lineage>
</organism>
<dbReference type="Pfam" id="PF00092">
    <property type="entry name" value="VWA"/>
    <property type="match status" value="1"/>
</dbReference>
<dbReference type="SMART" id="SM00327">
    <property type="entry name" value="VWA"/>
    <property type="match status" value="1"/>
</dbReference>
<evidence type="ECO:0000313" key="2">
    <source>
        <dbReference type="EMBL" id="KKO01495.1"/>
    </source>
</evidence>
<dbReference type="EMBL" id="LAZR01000035">
    <property type="protein sequence ID" value="KKO01495.1"/>
    <property type="molecule type" value="Genomic_DNA"/>
</dbReference>
<dbReference type="PANTHER" id="PTHR22550:SF18">
    <property type="entry name" value="VWFA DOMAIN-CONTAINING PROTEIN"/>
    <property type="match status" value="1"/>
</dbReference>
<dbReference type="Gene3D" id="3.40.50.410">
    <property type="entry name" value="von Willebrand factor, type A domain"/>
    <property type="match status" value="1"/>
</dbReference>
<dbReference type="PANTHER" id="PTHR22550">
    <property type="entry name" value="SPORE GERMINATION PROTEIN"/>
    <property type="match status" value="1"/>
</dbReference>
<gene>
    <name evidence="2" type="ORF">LCGC14_0117090</name>
</gene>
<dbReference type="InterPro" id="IPR036465">
    <property type="entry name" value="vWFA_dom_sf"/>
</dbReference>
<sequence>MFEFQWLAAFLLLPLPWLVRRLVPSARGGSPALQVSFLQRLERIRPAQPVAESSNTSWLFMFVWLLLITAAARPQWLGEPLPMSITGRDMMLAIDLSGSMEFRDMRLDGEEVERLTLVKKMLGDFIDRRHGDRLGLILFGSQAYIQAPLTHDRESVKIWLEESFTGLAGRTTSIGDAIGLAIKRLEDRPADQRVLLLVTDGASNAGRISPVQAARLAATHGIRIFSIGIGAENLPAADSSSLMSREVDPSTDLDEGTLKEIALLTGGEYFRARDADSFEAIYQRMDELEPALRESGRRHRMEPLYPYPLGLALLMTMGFASWQGRRYVV</sequence>
<dbReference type="InterPro" id="IPR033881">
    <property type="entry name" value="vWA_BatA_type"/>
</dbReference>
<dbReference type="InterPro" id="IPR050768">
    <property type="entry name" value="UPF0353/GerABKA_families"/>
</dbReference>
<evidence type="ECO:0000259" key="1">
    <source>
        <dbReference type="PROSITE" id="PS50234"/>
    </source>
</evidence>
<dbReference type="SUPFAM" id="SSF53300">
    <property type="entry name" value="vWA-like"/>
    <property type="match status" value="1"/>
</dbReference>